<gene>
    <name evidence="1" type="ORF">HPB47_003649</name>
</gene>
<name>A0AC60PJ89_IXOPE</name>
<accession>A0AC60PJ89</accession>
<sequence length="256" mass="27329">MLDWSEQAEQPDPRSPNAIATCSCDRPRPTAHTKRGVGDAPVERSAPRYKQRTPTCDSAQSLFHLFTWRVLLRPARSAWDGRGAAERATGARTLPIAGGTGHGPNSASERRSTAAAHEESETSGTAWLARVREPHRPARNGATDRGRGPPWKALPVHRTAACTSPRTESCHLTGALPSLLPAHLRALLSLSSSLAPAAPSAPSPSRSPPHVSFVRGSCWPSAVCFAVSPPRVGEARFEPAAELNGHNQGRYGSRAQ</sequence>
<keyword evidence="2" id="KW-1185">Reference proteome</keyword>
<proteinExistence type="predicted"/>
<dbReference type="Proteomes" id="UP000805193">
    <property type="component" value="Unassembled WGS sequence"/>
</dbReference>
<evidence type="ECO:0000313" key="1">
    <source>
        <dbReference type="EMBL" id="KAG0420118.1"/>
    </source>
</evidence>
<evidence type="ECO:0000313" key="2">
    <source>
        <dbReference type="Proteomes" id="UP000805193"/>
    </source>
</evidence>
<comment type="caution">
    <text evidence="1">The sequence shown here is derived from an EMBL/GenBank/DDBJ whole genome shotgun (WGS) entry which is preliminary data.</text>
</comment>
<dbReference type="EMBL" id="JABSTQ010010539">
    <property type="protein sequence ID" value="KAG0420118.1"/>
    <property type="molecule type" value="Genomic_DNA"/>
</dbReference>
<protein>
    <submittedName>
        <fullName evidence="1">Uncharacterized protein</fullName>
    </submittedName>
</protein>
<organism evidence="1 2">
    <name type="scientific">Ixodes persulcatus</name>
    <name type="common">Taiga tick</name>
    <dbReference type="NCBI Taxonomy" id="34615"/>
    <lineage>
        <taxon>Eukaryota</taxon>
        <taxon>Metazoa</taxon>
        <taxon>Ecdysozoa</taxon>
        <taxon>Arthropoda</taxon>
        <taxon>Chelicerata</taxon>
        <taxon>Arachnida</taxon>
        <taxon>Acari</taxon>
        <taxon>Parasitiformes</taxon>
        <taxon>Ixodida</taxon>
        <taxon>Ixodoidea</taxon>
        <taxon>Ixodidae</taxon>
        <taxon>Ixodinae</taxon>
        <taxon>Ixodes</taxon>
    </lineage>
</organism>
<reference evidence="1 2" key="1">
    <citation type="journal article" date="2020" name="Cell">
        <title>Large-Scale Comparative Analyses of Tick Genomes Elucidate Their Genetic Diversity and Vector Capacities.</title>
        <authorList>
            <consortium name="Tick Genome and Microbiome Consortium (TIGMIC)"/>
            <person name="Jia N."/>
            <person name="Wang J."/>
            <person name="Shi W."/>
            <person name="Du L."/>
            <person name="Sun Y."/>
            <person name="Zhan W."/>
            <person name="Jiang J.F."/>
            <person name="Wang Q."/>
            <person name="Zhang B."/>
            <person name="Ji P."/>
            <person name="Bell-Sakyi L."/>
            <person name="Cui X.M."/>
            <person name="Yuan T.T."/>
            <person name="Jiang B.G."/>
            <person name="Yang W.F."/>
            <person name="Lam T.T."/>
            <person name="Chang Q.C."/>
            <person name="Ding S.J."/>
            <person name="Wang X.J."/>
            <person name="Zhu J.G."/>
            <person name="Ruan X.D."/>
            <person name="Zhao L."/>
            <person name="Wei J.T."/>
            <person name="Ye R.Z."/>
            <person name="Que T.C."/>
            <person name="Du C.H."/>
            <person name="Zhou Y.H."/>
            <person name="Cheng J.X."/>
            <person name="Dai P.F."/>
            <person name="Guo W.B."/>
            <person name="Han X.H."/>
            <person name="Huang E.J."/>
            <person name="Li L.F."/>
            <person name="Wei W."/>
            <person name="Gao Y.C."/>
            <person name="Liu J.Z."/>
            <person name="Shao H.Z."/>
            <person name="Wang X."/>
            <person name="Wang C.C."/>
            <person name="Yang T.C."/>
            <person name="Huo Q.B."/>
            <person name="Li W."/>
            <person name="Chen H.Y."/>
            <person name="Chen S.E."/>
            <person name="Zhou L.G."/>
            <person name="Ni X.B."/>
            <person name="Tian J.H."/>
            <person name="Sheng Y."/>
            <person name="Liu T."/>
            <person name="Pan Y.S."/>
            <person name="Xia L.Y."/>
            <person name="Li J."/>
            <person name="Zhao F."/>
            <person name="Cao W.C."/>
        </authorList>
    </citation>
    <scope>NUCLEOTIDE SEQUENCE [LARGE SCALE GENOMIC DNA]</scope>
    <source>
        <strain evidence="1">Iper-2018</strain>
    </source>
</reference>